<organism evidence="2 3">
    <name type="scientific">Variovorax guangxiensis</name>
    <dbReference type="NCBI Taxonomy" id="1775474"/>
    <lineage>
        <taxon>Bacteria</taxon>
        <taxon>Pseudomonadati</taxon>
        <taxon>Pseudomonadota</taxon>
        <taxon>Betaproteobacteria</taxon>
        <taxon>Burkholderiales</taxon>
        <taxon>Comamonadaceae</taxon>
        <taxon>Variovorax</taxon>
    </lineage>
</organism>
<dbReference type="AlphaFoldDB" id="A0A433MGV7"/>
<comment type="caution">
    <text evidence="2">The sequence shown here is derived from an EMBL/GenBank/DDBJ whole genome shotgun (WGS) entry which is preliminary data.</text>
</comment>
<dbReference type="Pfam" id="PF07007">
    <property type="entry name" value="LprI"/>
    <property type="match status" value="1"/>
</dbReference>
<proteinExistence type="predicted"/>
<sequence length="140" mass="15224">MAFEGAAASPSPVKYHPSPEEVVAASAHRSGLAEDALRGLLSNCDASQSAMNICAYRDAVEADLILQHAIANKVEQVPACKDRLEARIARWAAERDRGCKRSAAKAYGGGSLEPMVMSMCVQHENERMAKKIEHQRSCDR</sequence>
<reference evidence="2 3" key="1">
    <citation type="submission" date="2018-12" db="EMBL/GenBank/DDBJ databases">
        <title>The genome sequences of Variovorax guangxiensis DSM 27352.</title>
        <authorList>
            <person name="Gao J."/>
            <person name="Sun J."/>
        </authorList>
    </citation>
    <scope>NUCLEOTIDE SEQUENCE [LARGE SCALE GENOMIC DNA]</scope>
    <source>
        <strain evidence="2 3">DSM 27352</strain>
    </source>
</reference>
<dbReference type="OrthoDB" id="9008265at2"/>
<dbReference type="EMBL" id="RXFT01000003">
    <property type="protein sequence ID" value="RUR67271.1"/>
    <property type="molecule type" value="Genomic_DNA"/>
</dbReference>
<evidence type="ECO:0000259" key="1">
    <source>
        <dbReference type="Pfam" id="PF07007"/>
    </source>
</evidence>
<dbReference type="Gene3D" id="1.20.1270.180">
    <property type="match status" value="1"/>
</dbReference>
<feature type="domain" description="Lysozyme inhibitor LprI-like N-terminal" evidence="1">
    <location>
        <begin position="46"/>
        <end position="130"/>
    </location>
</feature>
<evidence type="ECO:0000313" key="3">
    <source>
        <dbReference type="Proteomes" id="UP000281118"/>
    </source>
</evidence>
<dbReference type="Proteomes" id="UP000281118">
    <property type="component" value="Unassembled WGS sequence"/>
</dbReference>
<accession>A0A433MGV7</accession>
<protein>
    <submittedName>
        <fullName evidence="2">DUF1311 domain-containing protein</fullName>
    </submittedName>
</protein>
<name>A0A433MGV7_9BURK</name>
<evidence type="ECO:0000313" key="2">
    <source>
        <dbReference type="EMBL" id="RUR67271.1"/>
    </source>
</evidence>
<gene>
    <name evidence="2" type="ORF">EJP67_09365</name>
</gene>
<dbReference type="InterPro" id="IPR009739">
    <property type="entry name" value="LprI-like_N"/>
</dbReference>